<evidence type="ECO:0000256" key="1">
    <source>
        <dbReference type="SAM" id="MobiDB-lite"/>
    </source>
</evidence>
<protein>
    <recommendedName>
        <fullName evidence="2">DUF4283 domain-containing protein</fullName>
    </recommendedName>
</protein>
<evidence type="ECO:0000313" key="3">
    <source>
        <dbReference type="EMBL" id="KAK3027803.1"/>
    </source>
</evidence>
<dbReference type="Pfam" id="PF14111">
    <property type="entry name" value="DUF4283"/>
    <property type="match status" value="1"/>
</dbReference>
<comment type="caution">
    <text evidence="3">The sequence shown here is derived from an EMBL/GenBank/DDBJ whole genome shotgun (WGS) entry which is preliminary data.</text>
</comment>
<dbReference type="AlphaFoldDB" id="A0AA88WMQ3"/>
<gene>
    <name evidence="3" type="ORF">RJ639_041971</name>
</gene>
<accession>A0AA88WMQ3</accession>
<name>A0AA88WMQ3_9ASTE</name>
<dbReference type="EMBL" id="JAVXUP010000441">
    <property type="protein sequence ID" value="KAK3027803.1"/>
    <property type="molecule type" value="Genomic_DNA"/>
</dbReference>
<evidence type="ECO:0000259" key="2">
    <source>
        <dbReference type="Pfam" id="PF14111"/>
    </source>
</evidence>
<dbReference type="Proteomes" id="UP001188597">
    <property type="component" value="Unassembled WGS sequence"/>
</dbReference>
<feature type="region of interest" description="Disordered" evidence="1">
    <location>
        <begin position="178"/>
        <end position="221"/>
    </location>
</feature>
<dbReference type="InterPro" id="IPR025558">
    <property type="entry name" value="DUF4283"/>
</dbReference>
<feature type="compositionally biased region" description="Low complexity" evidence="1">
    <location>
        <begin position="203"/>
        <end position="221"/>
    </location>
</feature>
<feature type="domain" description="DUF4283" evidence="2">
    <location>
        <begin position="31"/>
        <end position="108"/>
    </location>
</feature>
<dbReference type="PANTHER" id="PTHR31286">
    <property type="entry name" value="GLYCINE-RICH CELL WALL STRUCTURAL PROTEIN 1.8-LIKE"/>
    <property type="match status" value="1"/>
</dbReference>
<evidence type="ECO:0000313" key="4">
    <source>
        <dbReference type="Proteomes" id="UP001188597"/>
    </source>
</evidence>
<sequence>MEDSIWSKLEKIKLTEEEVSLEGENDDKVVQFSWSLLGKLLTSRQINSKAFKETFCKVWNWDRSFKIVDVGPNIFHLRFSTTISMTKVVEGGPWSFDDNLLLVKPWERGMMANNTSIDWIDLWVQLWELPFECFSEKSARVLVAKIEDVPKVTKPPADIDSERFLRVLNGGFRKSVEMPNHSNEWRPVSGKEHIPDSVEQVASSNNKDSNQQRNDSNSNLK</sequence>
<reference evidence="3" key="1">
    <citation type="submission" date="2022-12" db="EMBL/GenBank/DDBJ databases">
        <title>Draft genome assemblies for two species of Escallonia (Escalloniales).</title>
        <authorList>
            <person name="Chanderbali A."/>
            <person name="Dervinis C."/>
            <person name="Anghel I."/>
            <person name="Soltis D."/>
            <person name="Soltis P."/>
            <person name="Zapata F."/>
        </authorList>
    </citation>
    <scope>NUCLEOTIDE SEQUENCE</scope>
    <source>
        <strain evidence="3">UCBG64.0493</strain>
        <tissue evidence="3">Leaf</tissue>
    </source>
</reference>
<keyword evidence="4" id="KW-1185">Reference proteome</keyword>
<organism evidence="3 4">
    <name type="scientific">Escallonia herrerae</name>
    <dbReference type="NCBI Taxonomy" id="1293975"/>
    <lineage>
        <taxon>Eukaryota</taxon>
        <taxon>Viridiplantae</taxon>
        <taxon>Streptophyta</taxon>
        <taxon>Embryophyta</taxon>
        <taxon>Tracheophyta</taxon>
        <taxon>Spermatophyta</taxon>
        <taxon>Magnoliopsida</taxon>
        <taxon>eudicotyledons</taxon>
        <taxon>Gunneridae</taxon>
        <taxon>Pentapetalae</taxon>
        <taxon>asterids</taxon>
        <taxon>campanulids</taxon>
        <taxon>Escalloniales</taxon>
        <taxon>Escalloniaceae</taxon>
        <taxon>Escallonia</taxon>
    </lineage>
</organism>
<proteinExistence type="predicted"/>
<dbReference type="PANTHER" id="PTHR31286:SF167">
    <property type="entry name" value="OS09G0268800 PROTEIN"/>
    <property type="match status" value="1"/>
</dbReference>
<dbReference type="InterPro" id="IPR040256">
    <property type="entry name" value="At4g02000-like"/>
</dbReference>